<accession>A0A1I2WP87</accession>
<evidence type="ECO:0000313" key="2">
    <source>
        <dbReference type="EMBL" id="SFH02459.1"/>
    </source>
</evidence>
<gene>
    <name evidence="2" type="ORF">SAMN05192565_1259</name>
</gene>
<organism evidence="2 3">
    <name type="scientific">Methylobacterium gossipiicola</name>
    <dbReference type="NCBI Taxonomy" id="582675"/>
    <lineage>
        <taxon>Bacteria</taxon>
        <taxon>Pseudomonadati</taxon>
        <taxon>Pseudomonadota</taxon>
        <taxon>Alphaproteobacteria</taxon>
        <taxon>Hyphomicrobiales</taxon>
        <taxon>Methylobacteriaceae</taxon>
        <taxon>Methylobacterium</taxon>
    </lineage>
</organism>
<keyword evidence="1" id="KW-0472">Membrane</keyword>
<feature type="transmembrane region" description="Helical" evidence="1">
    <location>
        <begin position="13"/>
        <end position="35"/>
    </location>
</feature>
<dbReference type="EMBL" id="FOPM01000025">
    <property type="protein sequence ID" value="SFH02459.1"/>
    <property type="molecule type" value="Genomic_DNA"/>
</dbReference>
<evidence type="ECO:0000256" key="1">
    <source>
        <dbReference type="SAM" id="Phobius"/>
    </source>
</evidence>
<dbReference type="OrthoDB" id="8000848at2"/>
<reference evidence="3" key="1">
    <citation type="submission" date="2016-10" db="EMBL/GenBank/DDBJ databases">
        <authorList>
            <person name="Varghese N."/>
            <person name="Submissions S."/>
        </authorList>
    </citation>
    <scope>NUCLEOTIDE SEQUENCE [LARGE SCALE GENOMIC DNA]</scope>
    <source>
        <strain evidence="3">Gh-105</strain>
    </source>
</reference>
<dbReference type="Proteomes" id="UP000199229">
    <property type="component" value="Unassembled WGS sequence"/>
</dbReference>
<name>A0A1I2WP87_9HYPH</name>
<keyword evidence="1" id="KW-1133">Transmembrane helix</keyword>
<protein>
    <recommendedName>
        <fullName evidence="4">DUF2946 domain-containing protein</fullName>
    </recommendedName>
</protein>
<proteinExistence type="predicted"/>
<dbReference type="RefSeq" id="WP_091974410.1">
    <property type="nucleotide sequence ID" value="NZ_FOPM01000025.1"/>
</dbReference>
<keyword evidence="1" id="KW-0812">Transmembrane</keyword>
<evidence type="ECO:0008006" key="4">
    <source>
        <dbReference type="Google" id="ProtNLM"/>
    </source>
</evidence>
<dbReference type="AlphaFoldDB" id="A0A1I2WP87"/>
<evidence type="ECO:0000313" key="3">
    <source>
        <dbReference type="Proteomes" id="UP000199229"/>
    </source>
</evidence>
<dbReference type="STRING" id="582675.SAMN05192565_1259"/>
<keyword evidence="3" id="KW-1185">Reference proteome</keyword>
<sequence>MCATRPNGTVWRAVIAVAALYALVLQGLLGGAIALRTLDATHALCLQASGVSTGDPSGTPPVHVHLSCCTAAVPMATAMPTLDTVAVVWPLRRAVRTAWRPEIVASPRAPPGVSASARAPPVA</sequence>